<dbReference type="Gene3D" id="3.40.390.10">
    <property type="entry name" value="Collagenase (Catalytic Domain)"/>
    <property type="match status" value="1"/>
</dbReference>
<dbReference type="EMBL" id="WHUW01000075">
    <property type="protein sequence ID" value="KAF8428066.1"/>
    <property type="molecule type" value="Genomic_DNA"/>
</dbReference>
<keyword evidence="3" id="KW-1185">Reference proteome</keyword>
<dbReference type="EMBL" id="WHUW01000016">
    <property type="protein sequence ID" value="KAF8438345.1"/>
    <property type="molecule type" value="Genomic_DNA"/>
</dbReference>
<organism evidence="2 3">
    <name type="scientific">Boletus edulis BED1</name>
    <dbReference type="NCBI Taxonomy" id="1328754"/>
    <lineage>
        <taxon>Eukaryota</taxon>
        <taxon>Fungi</taxon>
        <taxon>Dikarya</taxon>
        <taxon>Basidiomycota</taxon>
        <taxon>Agaricomycotina</taxon>
        <taxon>Agaricomycetes</taxon>
        <taxon>Agaricomycetidae</taxon>
        <taxon>Boletales</taxon>
        <taxon>Boletineae</taxon>
        <taxon>Boletaceae</taxon>
        <taxon>Boletoideae</taxon>
        <taxon>Boletus</taxon>
    </lineage>
</organism>
<reference evidence="2" key="1">
    <citation type="submission" date="2019-10" db="EMBL/GenBank/DDBJ databases">
        <authorList>
            <consortium name="DOE Joint Genome Institute"/>
            <person name="Kuo A."/>
            <person name="Miyauchi S."/>
            <person name="Kiss E."/>
            <person name="Drula E."/>
            <person name="Kohler A."/>
            <person name="Sanchez-Garcia M."/>
            <person name="Andreopoulos B."/>
            <person name="Barry K.W."/>
            <person name="Bonito G."/>
            <person name="Buee M."/>
            <person name="Carver A."/>
            <person name="Chen C."/>
            <person name="Cichocki N."/>
            <person name="Clum A."/>
            <person name="Culley D."/>
            <person name="Crous P.W."/>
            <person name="Fauchery L."/>
            <person name="Girlanda M."/>
            <person name="Hayes R."/>
            <person name="Keri Z."/>
            <person name="LaButti K."/>
            <person name="Lipzen A."/>
            <person name="Lombard V."/>
            <person name="Magnuson J."/>
            <person name="Maillard F."/>
            <person name="Morin E."/>
            <person name="Murat C."/>
            <person name="Nolan M."/>
            <person name="Ohm R."/>
            <person name="Pangilinan J."/>
            <person name="Pereira M."/>
            <person name="Perotto S."/>
            <person name="Peter M."/>
            <person name="Riley R."/>
            <person name="Sitrit Y."/>
            <person name="Stielow B."/>
            <person name="Szollosi G."/>
            <person name="Zifcakova L."/>
            <person name="Stursova M."/>
            <person name="Spatafora J.W."/>
            <person name="Tedersoo L."/>
            <person name="Vaario L.-M."/>
            <person name="Yamada A."/>
            <person name="Yan M."/>
            <person name="Wang P."/>
            <person name="Xu J."/>
            <person name="Bruns T."/>
            <person name="Baldrian P."/>
            <person name="Vilgalys R."/>
            <person name="Henrissat B."/>
            <person name="Grigoriev I.V."/>
            <person name="Hibbett D."/>
            <person name="Nagy L.G."/>
            <person name="Martin F.M."/>
        </authorList>
    </citation>
    <scope>NUCLEOTIDE SEQUENCE</scope>
    <source>
        <strain evidence="2">BED1</strain>
    </source>
</reference>
<name>A0AAD4BRH2_BOLED</name>
<reference evidence="2" key="2">
    <citation type="journal article" date="2020" name="Nat. Commun.">
        <title>Large-scale genome sequencing of mycorrhizal fungi provides insights into the early evolution of symbiotic traits.</title>
        <authorList>
            <person name="Miyauchi S."/>
            <person name="Kiss E."/>
            <person name="Kuo A."/>
            <person name="Drula E."/>
            <person name="Kohler A."/>
            <person name="Sanchez-Garcia M."/>
            <person name="Morin E."/>
            <person name="Andreopoulos B."/>
            <person name="Barry K.W."/>
            <person name="Bonito G."/>
            <person name="Buee M."/>
            <person name="Carver A."/>
            <person name="Chen C."/>
            <person name="Cichocki N."/>
            <person name="Clum A."/>
            <person name="Culley D."/>
            <person name="Crous P.W."/>
            <person name="Fauchery L."/>
            <person name="Girlanda M."/>
            <person name="Hayes R.D."/>
            <person name="Keri Z."/>
            <person name="LaButti K."/>
            <person name="Lipzen A."/>
            <person name="Lombard V."/>
            <person name="Magnuson J."/>
            <person name="Maillard F."/>
            <person name="Murat C."/>
            <person name="Nolan M."/>
            <person name="Ohm R.A."/>
            <person name="Pangilinan J."/>
            <person name="Pereira M.F."/>
            <person name="Perotto S."/>
            <person name="Peter M."/>
            <person name="Pfister S."/>
            <person name="Riley R."/>
            <person name="Sitrit Y."/>
            <person name="Stielow J.B."/>
            <person name="Szollosi G."/>
            <person name="Zifcakova L."/>
            <person name="Stursova M."/>
            <person name="Spatafora J.W."/>
            <person name="Tedersoo L."/>
            <person name="Vaario L.M."/>
            <person name="Yamada A."/>
            <person name="Yan M."/>
            <person name="Wang P."/>
            <person name="Xu J."/>
            <person name="Bruns T."/>
            <person name="Baldrian P."/>
            <person name="Vilgalys R."/>
            <person name="Dunand C."/>
            <person name="Henrissat B."/>
            <person name="Grigoriev I.V."/>
            <person name="Hibbett D."/>
            <person name="Nagy L.G."/>
            <person name="Martin F.M."/>
        </authorList>
    </citation>
    <scope>NUCLEOTIDE SEQUENCE</scope>
    <source>
        <strain evidence="2">BED1</strain>
    </source>
</reference>
<sequence length="288" mass="32135">MAPPVLSTYMLCGPLPIVSSLGVFVPPRDPAKDSAVSPEHYIHQDSKAWPSHSSISYTFLDGKPLNWQLELVQRAITEYTRYANVNLIRTPKDKDESADIRISFNRDGGAWSAIGVDALKIAKGVATMNLGFLSVGFGDSGPQTARDRELIYNLILHQLGHTFGLAHEWLDDWVHVRGNHGNAILEQHIAVFKETEAQAITWLQENSSVPKVFQSRTKLGSLSFTPAKLRWEPMKIQGFSTPSMFSTSLLMCHLESSSALQFRRCDSITRSTFVPKPSRTPSAPCRRR</sequence>
<evidence type="ECO:0000313" key="3">
    <source>
        <dbReference type="Proteomes" id="UP001194468"/>
    </source>
</evidence>
<evidence type="ECO:0000313" key="1">
    <source>
        <dbReference type="EMBL" id="KAF8428066.1"/>
    </source>
</evidence>
<proteinExistence type="predicted"/>
<comment type="caution">
    <text evidence="2">The sequence shown here is derived from an EMBL/GenBank/DDBJ whole genome shotgun (WGS) entry which is preliminary data.</text>
</comment>
<protein>
    <submittedName>
        <fullName evidence="2">Uncharacterized protein</fullName>
    </submittedName>
</protein>
<dbReference type="Proteomes" id="UP001194468">
    <property type="component" value="Unassembled WGS sequence"/>
</dbReference>
<dbReference type="GO" id="GO:0008237">
    <property type="term" value="F:metallopeptidase activity"/>
    <property type="evidence" value="ECO:0007669"/>
    <property type="project" value="InterPro"/>
</dbReference>
<evidence type="ECO:0000313" key="2">
    <source>
        <dbReference type="EMBL" id="KAF8438345.1"/>
    </source>
</evidence>
<gene>
    <name evidence="2" type="ORF">L210DRAFT_236522</name>
    <name evidence="1" type="ORF">L210DRAFT_3128256</name>
</gene>
<accession>A0AAD4BRH2</accession>
<dbReference type="SUPFAM" id="SSF55486">
    <property type="entry name" value="Metalloproteases ('zincins'), catalytic domain"/>
    <property type="match status" value="1"/>
</dbReference>
<dbReference type="AlphaFoldDB" id="A0AAD4BRH2"/>
<dbReference type="InterPro" id="IPR024079">
    <property type="entry name" value="MetalloPept_cat_dom_sf"/>
</dbReference>